<organism evidence="4 5">
    <name type="scientific">Gelatiniphilus marinus</name>
    <dbReference type="NCBI Taxonomy" id="1759464"/>
    <lineage>
        <taxon>Bacteria</taxon>
        <taxon>Pseudomonadati</taxon>
        <taxon>Bacteroidota</taxon>
        <taxon>Flavobacteriia</taxon>
        <taxon>Flavobacteriales</taxon>
        <taxon>Flavobacteriaceae</taxon>
        <taxon>Gelatiniphilus</taxon>
    </lineage>
</organism>
<evidence type="ECO:0000259" key="3">
    <source>
        <dbReference type="Pfam" id="PF18962"/>
    </source>
</evidence>
<dbReference type="NCBIfam" id="TIGR04183">
    <property type="entry name" value="Por_Secre_tail"/>
    <property type="match status" value="1"/>
</dbReference>
<feature type="chain" id="PRO_5045340271" evidence="2">
    <location>
        <begin position="20"/>
        <end position="173"/>
    </location>
</feature>
<proteinExistence type="predicted"/>
<feature type="signal peptide" evidence="2">
    <location>
        <begin position="1"/>
        <end position="19"/>
    </location>
</feature>
<evidence type="ECO:0000256" key="2">
    <source>
        <dbReference type="SAM" id="SignalP"/>
    </source>
</evidence>
<dbReference type="EMBL" id="JBHULK010000002">
    <property type="protein sequence ID" value="MFD2535080.1"/>
    <property type="molecule type" value="Genomic_DNA"/>
</dbReference>
<dbReference type="Gene3D" id="2.60.40.3080">
    <property type="match status" value="1"/>
</dbReference>
<keyword evidence="1 2" id="KW-0732">Signal</keyword>
<reference evidence="5" key="1">
    <citation type="journal article" date="2019" name="Int. J. Syst. Evol. Microbiol.">
        <title>The Global Catalogue of Microorganisms (GCM) 10K type strain sequencing project: providing services to taxonomists for standard genome sequencing and annotation.</title>
        <authorList>
            <consortium name="The Broad Institute Genomics Platform"/>
            <consortium name="The Broad Institute Genome Sequencing Center for Infectious Disease"/>
            <person name="Wu L."/>
            <person name="Ma J."/>
        </authorList>
    </citation>
    <scope>NUCLEOTIDE SEQUENCE [LARGE SCALE GENOMIC DNA]</scope>
    <source>
        <strain evidence="5">KCTC 42903</strain>
    </source>
</reference>
<dbReference type="Pfam" id="PF18962">
    <property type="entry name" value="Por_Secre_tail"/>
    <property type="match status" value="1"/>
</dbReference>
<dbReference type="Proteomes" id="UP001597441">
    <property type="component" value="Unassembled WGS sequence"/>
</dbReference>
<name>A0ABW5JRI5_9FLAO</name>
<gene>
    <name evidence="4" type="ORF">ACFSQS_08195</name>
</gene>
<dbReference type="InterPro" id="IPR026444">
    <property type="entry name" value="Secre_tail"/>
</dbReference>
<accession>A0ABW5JRI5</accession>
<evidence type="ECO:0000256" key="1">
    <source>
        <dbReference type="ARBA" id="ARBA00022729"/>
    </source>
</evidence>
<comment type="caution">
    <text evidence="4">The sequence shown here is derived from an EMBL/GenBank/DDBJ whole genome shotgun (WGS) entry which is preliminary data.</text>
</comment>
<evidence type="ECO:0000313" key="4">
    <source>
        <dbReference type="EMBL" id="MFD2535080.1"/>
    </source>
</evidence>
<dbReference type="RefSeq" id="WP_388016866.1">
    <property type="nucleotide sequence ID" value="NZ_JBHUDT010000002.1"/>
</dbReference>
<sequence>MKLYVLLAIVLSFAFSLDAQNSAKSSSYNIIRTNLGVSGSSHAVVTKKGTYSISQSVGQASVIGTYSNNGYSLRQGYQQPLSKIKVRLLAQNNDLAANVYPNPFEQSVSIAFAKNTEKDILVNVFNLNGKLIYSKTFAPSQRIDIHFDNLSSGTYLLKAQSNNKLFHSKLIKK</sequence>
<feature type="domain" description="Secretion system C-terminal sorting" evidence="3">
    <location>
        <begin position="99"/>
        <end position="171"/>
    </location>
</feature>
<evidence type="ECO:0000313" key="5">
    <source>
        <dbReference type="Proteomes" id="UP001597441"/>
    </source>
</evidence>
<keyword evidence="5" id="KW-1185">Reference proteome</keyword>
<protein>
    <submittedName>
        <fullName evidence="4">T9SS type A sorting domain-containing protein</fullName>
    </submittedName>
</protein>